<feature type="non-terminal residue" evidence="1">
    <location>
        <position position="1"/>
    </location>
</feature>
<dbReference type="PANTHER" id="PTHR46082:SF6">
    <property type="entry name" value="AAA+ ATPASE DOMAIN-CONTAINING PROTEIN-RELATED"/>
    <property type="match status" value="1"/>
</dbReference>
<accession>A0A8J2SA26</accession>
<comment type="caution">
    <text evidence="1">The sequence shown here is derived from an EMBL/GenBank/DDBJ whole genome shotgun (WGS) entry which is preliminary data.</text>
</comment>
<dbReference type="Pfam" id="PF13424">
    <property type="entry name" value="TPR_12"/>
    <property type="match status" value="1"/>
</dbReference>
<evidence type="ECO:0000313" key="1">
    <source>
        <dbReference type="EMBL" id="CAH0367400.1"/>
    </source>
</evidence>
<dbReference type="Proteomes" id="UP000789595">
    <property type="component" value="Unassembled WGS sequence"/>
</dbReference>
<evidence type="ECO:0008006" key="3">
    <source>
        <dbReference type="Google" id="ProtNLM"/>
    </source>
</evidence>
<dbReference type="PANTHER" id="PTHR46082">
    <property type="entry name" value="ATP/GTP-BINDING PROTEIN-RELATED"/>
    <property type="match status" value="1"/>
</dbReference>
<gene>
    <name evidence="1" type="ORF">PECAL_2P04190</name>
</gene>
<dbReference type="AlphaFoldDB" id="A0A8J2SA26"/>
<dbReference type="EMBL" id="CAKKNE010000002">
    <property type="protein sequence ID" value="CAH0367400.1"/>
    <property type="molecule type" value="Genomic_DNA"/>
</dbReference>
<dbReference type="InterPro" id="IPR053137">
    <property type="entry name" value="NLR-like"/>
</dbReference>
<protein>
    <recommendedName>
        <fullName evidence="3">Tetratricopeptide repeat protein</fullName>
    </recommendedName>
</protein>
<reference evidence="1" key="1">
    <citation type="submission" date="2021-11" db="EMBL/GenBank/DDBJ databases">
        <authorList>
            <consortium name="Genoscope - CEA"/>
            <person name="William W."/>
        </authorList>
    </citation>
    <scope>NUCLEOTIDE SEQUENCE</scope>
</reference>
<evidence type="ECO:0000313" key="2">
    <source>
        <dbReference type="Proteomes" id="UP000789595"/>
    </source>
</evidence>
<name>A0A8J2SA26_9STRA</name>
<organism evidence="1 2">
    <name type="scientific">Pelagomonas calceolata</name>
    <dbReference type="NCBI Taxonomy" id="35677"/>
    <lineage>
        <taxon>Eukaryota</taxon>
        <taxon>Sar</taxon>
        <taxon>Stramenopiles</taxon>
        <taxon>Ochrophyta</taxon>
        <taxon>Pelagophyceae</taxon>
        <taxon>Pelagomonadales</taxon>
        <taxon>Pelagomonadaceae</taxon>
        <taxon>Pelagomonas</taxon>
    </lineage>
</organism>
<dbReference type="OrthoDB" id="42563at2759"/>
<dbReference type="SUPFAM" id="SSF48452">
    <property type="entry name" value="TPR-like"/>
    <property type="match status" value="1"/>
</dbReference>
<sequence>CWKTYLGRAETDKCRIAAMTDLGNGLSDAGHHEDALSVRESHLASLRRIVESTGGREESIFIMQSNLANSYTSLGRHEQALQLKRDAYSGILKVYGEENQNTLREANNYALSLRALRRFEEAKSLMRKMIPVARRVLGHNSTLTFAMRTNYARALFGDDAATLDDLREAATTLEDLEQAARRLFGGAHPLTKEITLCDTREPCSAPAKRSLRGIA</sequence>
<dbReference type="InterPro" id="IPR011990">
    <property type="entry name" value="TPR-like_helical_dom_sf"/>
</dbReference>
<keyword evidence="2" id="KW-1185">Reference proteome</keyword>
<dbReference type="Gene3D" id="1.25.40.10">
    <property type="entry name" value="Tetratricopeptide repeat domain"/>
    <property type="match status" value="1"/>
</dbReference>
<proteinExistence type="predicted"/>